<dbReference type="PANTHER" id="PTHR33694:SF1">
    <property type="entry name" value="UDP-3-O-ACYL-N-ACETYLGLUCOSAMINE DEACETYLASE 1, MITOCHONDRIAL-RELATED"/>
    <property type="match status" value="1"/>
</dbReference>
<dbReference type="GO" id="GO:0103117">
    <property type="term" value="F:UDP-3-O-acyl-N-acetylglucosamine deacetylase activity"/>
    <property type="evidence" value="ECO:0007669"/>
    <property type="project" value="UniProtKB-UniRule"/>
</dbReference>
<evidence type="ECO:0000256" key="10">
    <source>
        <dbReference type="ARBA" id="ARBA00023098"/>
    </source>
</evidence>
<dbReference type="GO" id="GO:0016020">
    <property type="term" value="C:membrane"/>
    <property type="evidence" value="ECO:0007669"/>
    <property type="project" value="GOC"/>
</dbReference>
<dbReference type="GO" id="GO:0009245">
    <property type="term" value="P:lipid A biosynthetic process"/>
    <property type="evidence" value="ECO:0007669"/>
    <property type="project" value="UniProtKB-UniRule"/>
</dbReference>
<keyword evidence="10" id="KW-0443">Lipid metabolism</keyword>
<dbReference type="AlphaFoldDB" id="A0A7C5X3H1"/>
<dbReference type="InterPro" id="IPR004463">
    <property type="entry name" value="UDP-acyl_GlcNac_deAcase"/>
</dbReference>
<dbReference type="EMBL" id="DSAC01000073">
    <property type="protein sequence ID" value="HHO74217.1"/>
    <property type="molecule type" value="Genomic_DNA"/>
</dbReference>
<evidence type="ECO:0000256" key="12">
    <source>
        <dbReference type="NCBIfam" id="TIGR00325"/>
    </source>
</evidence>
<dbReference type="GO" id="GO:0046872">
    <property type="term" value="F:metal ion binding"/>
    <property type="evidence" value="ECO:0007669"/>
    <property type="project" value="UniProtKB-KW"/>
</dbReference>
<organism evidence="13">
    <name type="scientific">Thermocrinis ruber</name>
    <dbReference type="NCBI Taxonomy" id="75906"/>
    <lineage>
        <taxon>Bacteria</taxon>
        <taxon>Pseudomonadati</taxon>
        <taxon>Aquificota</taxon>
        <taxon>Aquificia</taxon>
        <taxon>Aquificales</taxon>
        <taxon>Aquificaceae</taxon>
        <taxon>Thermocrinis</taxon>
    </lineage>
</organism>
<evidence type="ECO:0000256" key="2">
    <source>
        <dbReference type="ARBA" id="ARBA00002923"/>
    </source>
</evidence>
<comment type="caution">
    <text evidence="13">The sequence shown here is derived from an EMBL/GenBank/DDBJ whole genome shotgun (WGS) entry which is preliminary data.</text>
</comment>
<evidence type="ECO:0000256" key="8">
    <source>
        <dbReference type="ARBA" id="ARBA00022801"/>
    </source>
</evidence>
<dbReference type="InterPro" id="IPR015870">
    <property type="entry name" value="UDP-acyl_N-AcGlcN_deAcase_N"/>
</dbReference>
<dbReference type="NCBIfam" id="TIGR00325">
    <property type="entry name" value="lpxC"/>
    <property type="match status" value="1"/>
</dbReference>
<evidence type="ECO:0000313" key="13">
    <source>
        <dbReference type="EMBL" id="HHO74217.1"/>
    </source>
</evidence>
<evidence type="ECO:0000256" key="11">
    <source>
        <dbReference type="ARBA" id="ARBA00024535"/>
    </source>
</evidence>
<evidence type="ECO:0000256" key="9">
    <source>
        <dbReference type="ARBA" id="ARBA00022833"/>
    </source>
</evidence>
<dbReference type="PANTHER" id="PTHR33694">
    <property type="entry name" value="UDP-3-O-ACYL-N-ACETYLGLUCOSAMINE DEACETYLASE 1, MITOCHONDRIAL-RELATED"/>
    <property type="match status" value="1"/>
</dbReference>
<dbReference type="Gene3D" id="3.30.230.20">
    <property type="entry name" value="lpxc deacetylase, domain 1"/>
    <property type="match status" value="1"/>
</dbReference>
<comment type="cofactor">
    <cofactor evidence="1">
        <name>Zn(2+)</name>
        <dbReference type="ChEBI" id="CHEBI:29105"/>
    </cofactor>
</comment>
<comment type="function">
    <text evidence="2">Catalyzes the hydrolysis of UDP-3-O-myristoyl-N-acetylglucosamine to form UDP-3-O-myristoylglucosamine and acetate, the committed step in lipid A biosynthesis.</text>
</comment>
<accession>A0A7C5X3H1</accession>
<keyword evidence="9" id="KW-0862">Zinc</keyword>
<protein>
    <recommendedName>
        <fullName evidence="4 12">UDP-3-O-acyl-N-acetylglucosamine deacetylase</fullName>
        <ecNumber evidence="4 12">3.5.1.108</ecNumber>
    </recommendedName>
</protein>
<keyword evidence="6" id="KW-0441">Lipid A biosynthesis</keyword>
<gene>
    <name evidence="13" type="primary">lpxC</name>
    <name evidence="13" type="ORF">ENN04_06205</name>
</gene>
<sequence>MKKATIKQEVSFEGVGLHSGEFSRIVLHPDDGGSVRFLIKGETIPAHYQYVVNTNHSTDLGKRGVVVKTVEHLLAVLYILGIDSVVVEFLEGFEVPAMDGSGYYFYKSLKDLVYEIDQDKEFLEIEKPISVKNCTAKIDALPSKDFSVEYIGSVEGALKDHRVKFKGNAKDIVFARTFCYDYQVEALRNMGLAKGGSLKNAVVLTKEGKPYNREGLRCKDEPIRHKLLDLIGDLSLLGKRLKGKVVSHYGGHSLNYQFVKALSEL</sequence>
<dbReference type="Pfam" id="PF03331">
    <property type="entry name" value="LpxC"/>
    <property type="match status" value="1"/>
</dbReference>
<reference evidence="13" key="1">
    <citation type="journal article" date="2020" name="mSystems">
        <title>Genome- and Community-Level Interaction Insights into Carbon Utilization and Element Cycling Functions of Hydrothermarchaeota in Hydrothermal Sediment.</title>
        <authorList>
            <person name="Zhou Z."/>
            <person name="Liu Y."/>
            <person name="Xu W."/>
            <person name="Pan J."/>
            <person name="Luo Z.H."/>
            <person name="Li M."/>
        </authorList>
    </citation>
    <scope>NUCLEOTIDE SEQUENCE [LARGE SCALE GENOMIC DNA]</scope>
    <source>
        <strain evidence="13">SpSt-114</strain>
    </source>
</reference>
<keyword evidence="5" id="KW-0444">Lipid biosynthesis</keyword>
<evidence type="ECO:0000256" key="6">
    <source>
        <dbReference type="ARBA" id="ARBA00022556"/>
    </source>
</evidence>
<evidence type="ECO:0000256" key="3">
    <source>
        <dbReference type="ARBA" id="ARBA00005002"/>
    </source>
</evidence>
<dbReference type="SUPFAM" id="SSF54211">
    <property type="entry name" value="Ribosomal protein S5 domain 2-like"/>
    <property type="match status" value="2"/>
</dbReference>
<dbReference type="EC" id="3.5.1.108" evidence="4 12"/>
<keyword evidence="8 13" id="KW-0378">Hydrolase</keyword>
<evidence type="ECO:0000256" key="5">
    <source>
        <dbReference type="ARBA" id="ARBA00022516"/>
    </source>
</evidence>
<evidence type="ECO:0000256" key="7">
    <source>
        <dbReference type="ARBA" id="ARBA00022723"/>
    </source>
</evidence>
<keyword evidence="7" id="KW-0479">Metal-binding</keyword>
<dbReference type="InterPro" id="IPR011334">
    <property type="entry name" value="UDP-acyl_GlcNac_deAcase_C"/>
</dbReference>
<dbReference type="UniPathway" id="UPA00359">
    <property type="reaction ID" value="UER00478"/>
</dbReference>
<comment type="pathway">
    <text evidence="3">Glycolipid biosynthesis; lipid IV(A) biosynthesis; lipid IV(A) from (3R)-3-hydroxytetradecanoyl-[acyl-carrier-protein] and UDP-N-acetyl-alpha-D-glucosamine: step 2/6.</text>
</comment>
<comment type="catalytic activity">
    <reaction evidence="11">
        <text>a UDP-3-O-[(3R)-3-hydroxyacyl]-N-acetyl-alpha-D-glucosamine + H2O = a UDP-3-O-[(3R)-3-hydroxyacyl]-alpha-D-glucosamine + acetate</text>
        <dbReference type="Rhea" id="RHEA:67816"/>
        <dbReference type="ChEBI" id="CHEBI:15377"/>
        <dbReference type="ChEBI" id="CHEBI:30089"/>
        <dbReference type="ChEBI" id="CHEBI:137740"/>
        <dbReference type="ChEBI" id="CHEBI:173225"/>
        <dbReference type="EC" id="3.5.1.108"/>
    </reaction>
</comment>
<dbReference type="Gene3D" id="3.30.1700.10">
    <property type="entry name" value="lpxc deacetylase, domain 2"/>
    <property type="match status" value="1"/>
</dbReference>
<evidence type="ECO:0000256" key="1">
    <source>
        <dbReference type="ARBA" id="ARBA00001947"/>
    </source>
</evidence>
<evidence type="ECO:0000256" key="4">
    <source>
        <dbReference type="ARBA" id="ARBA00012745"/>
    </source>
</evidence>
<dbReference type="InterPro" id="IPR020568">
    <property type="entry name" value="Ribosomal_Su5_D2-typ_SF"/>
</dbReference>
<name>A0A7C5X3H1_9AQUI</name>
<proteinExistence type="predicted"/>